<feature type="domain" description="F-box" evidence="1">
    <location>
        <begin position="6"/>
        <end position="52"/>
    </location>
</feature>
<evidence type="ECO:0000259" key="1">
    <source>
        <dbReference type="PROSITE" id="PS50181"/>
    </source>
</evidence>
<evidence type="ECO:0000313" key="2">
    <source>
        <dbReference type="EMBL" id="KAK1685357.1"/>
    </source>
</evidence>
<dbReference type="Pfam" id="PF00646">
    <property type="entry name" value="F-box"/>
    <property type="match status" value="1"/>
</dbReference>
<dbReference type="CDD" id="cd22160">
    <property type="entry name" value="F-box_AtFBL13-like"/>
    <property type="match status" value="1"/>
</dbReference>
<dbReference type="SUPFAM" id="SSF52047">
    <property type="entry name" value="RNI-like"/>
    <property type="match status" value="1"/>
</dbReference>
<dbReference type="Proteomes" id="UP001231189">
    <property type="component" value="Unassembled WGS sequence"/>
</dbReference>
<reference evidence="2" key="1">
    <citation type="submission" date="2023-07" db="EMBL/GenBank/DDBJ databases">
        <title>A chromosome-level genome assembly of Lolium multiflorum.</title>
        <authorList>
            <person name="Chen Y."/>
            <person name="Copetti D."/>
            <person name="Kolliker R."/>
            <person name="Studer B."/>
        </authorList>
    </citation>
    <scope>NUCLEOTIDE SEQUENCE</scope>
    <source>
        <strain evidence="2">02402/16</strain>
        <tissue evidence="2">Leaf</tissue>
    </source>
</reference>
<organism evidence="2 3">
    <name type="scientific">Lolium multiflorum</name>
    <name type="common">Italian ryegrass</name>
    <name type="synonym">Lolium perenne subsp. multiflorum</name>
    <dbReference type="NCBI Taxonomy" id="4521"/>
    <lineage>
        <taxon>Eukaryota</taxon>
        <taxon>Viridiplantae</taxon>
        <taxon>Streptophyta</taxon>
        <taxon>Embryophyta</taxon>
        <taxon>Tracheophyta</taxon>
        <taxon>Spermatophyta</taxon>
        <taxon>Magnoliopsida</taxon>
        <taxon>Liliopsida</taxon>
        <taxon>Poales</taxon>
        <taxon>Poaceae</taxon>
        <taxon>BOP clade</taxon>
        <taxon>Pooideae</taxon>
        <taxon>Poodae</taxon>
        <taxon>Poeae</taxon>
        <taxon>Poeae Chloroplast Group 2 (Poeae type)</taxon>
        <taxon>Loliodinae</taxon>
        <taxon>Loliinae</taxon>
        <taxon>Lolium</taxon>
    </lineage>
</organism>
<dbReference type="InterPro" id="IPR053197">
    <property type="entry name" value="F-box_SCFL_complex_component"/>
</dbReference>
<dbReference type="PANTHER" id="PTHR34223:SF110">
    <property type="entry name" value="GENOME ASSEMBLY, CHROMOSOME: II"/>
    <property type="match status" value="1"/>
</dbReference>
<dbReference type="PANTHER" id="PTHR34223">
    <property type="entry name" value="OS11G0201299 PROTEIN"/>
    <property type="match status" value="1"/>
</dbReference>
<accession>A0AAD8TPG0</accession>
<dbReference type="AlphaFoldDB" id="A0AAD8TPG0"/>
<keyword evidence="3" id="KW-1185">Reference proteome</keyword>
<sequence>MASGRGDRISALPDELLHHVLSFLPAHEVVWTCLLGRRWRNLWRSAPALRVTGVKGCYNSEWFVNFVHTLLLLRDPRVHLDSFEIDLDERDFDFEEFLPENDDHVNTWFRHAVMCGPRVLLALRTTHGVFTDSDDYCTLQLLNVPLASHHLTRLELKQMYVYGRTLDFSGCPALVSLRLDGCDIDGNISSPFLKHLSVVSSYFQTDPFRARICLPGLVSLELIGVLRRAPCLEAIDVGISKIVLGYGWVAKMGGGAPLCQGFLWMGTFLPSTRRGTARVRGDRQCPAGLPSFTSVVVVPAASVLYCPGPEFLR</sequence>
<evidence type="ECO:0000313" key="3">
    <source>
        <dbReference type="Proteomes" id="UP001231189"/>
    </source>
</evidence>
<dbReference type="InterPro" id="IPR036047">
    <property type="entry name" value="F-box-like_dom_sf"/>
</dbReference>
<dbReference type="InterPro" id="IPR053781">
    <property type="entry name" value="F-box_AtFBL13-like"/>
</dbReference>
<gene>
    <name evidence="2" type="ORF">QYE76_046205</name>
</gene>
<comment type="caution">
    <text evidence="2">The sequence shown here is derived from an EMBL/GenBank/DDBJ whole genome shotgun (WGS) entry which is preliminary data.</text>
</comment>
<dbReference type="PROSITE" id="PS50181">
    <property type="entry name" value="FBOX"/>
    <property type="match status" value="1"/>
</dbReference>
<dbReference type="Gene3D" id="1.20.1280.50">
    <property type="match status" value="1"/>
</dbReference>
<dbReference type="InterPro" id="IPR001810">
    <property type="entry name" value="F-box_dom"/>
</dbReference>
<dbReference type="SUPFAM" id="SSF81383">
    <property type="entry name" value="F-box domain"/>
    <property type="match status" value="1"/>
</dbReference>
<protein>
    <recommendedName>
        <fullName evidence="1">F-box domain-containing protein</fullName>
    </recommendedName>
</protein>
<proteinExistence type="predicted"/>
<name>A0AAD8TPG0_LOLMU</name>
<dbReference type="EMBL" id="JAUUTY010000002">
    <property type="protein sequence ID" value="KAK1685357.1"/>
    <property type="molecule type" value="Genomic_DNA"/>
</dbReference>